<proteinExistence type="predicted"/>
<name>A0AAV7P2J8_PLEWA</name>
<evidence type="ECO:0000313" key="2">
    <source>
        <dbReference type="Proteomes" id="UP001066276"/>
    </source>
</evidence>
<protein>
    <submittedName>
        <fullName evidence="1">Uncharacterized protein</fullName>
    </submittedName>
</protein>
<evidence type="ECO:0000313" key="1">
    <source>
        <dbReference type="EMBL" id="KAJ1122386.1"/>
    </source>
</evidence>
<gene>
    <name evidence="1" type="ORF">NDU88_000875</name>
</gene>
<organism evidence="1 2">
    <name type="scientific">Pleurodeles waltl</name>
    <name type="common">Iberian ribbed newt</name>
    <dbReference type="NCBI Taxonomy" id="8319"/>
    <lineage>
        <taxon>Eukaryota</taxon>
        <taxon>Metazoa</taxon>
        <taxon>Chordata</taxon>
        <taxon>Craniata</taxon>
        <taxon>Vertebrata</taxon>
        <taxon>Euteleostomi</taxon>
        <taxon>Amphibia</taxon>
        <taxon>Batrachia</taxon>
        <taxon>Caudata</taxon>
        <taxon>Salamandroidea</taxon>
        <taxon>Salamandridae</taxon>
        <taxon>Pleurodelinae</taxon>
        <taxon>Pleurodeles</taxon>
    </lineage>
</organism>
<dbReference type="AlphaFoldDB" id="A0AAV7P2J8"/>
<dbReference type="Proteomes" id="UP001066276">
    <property type="component" value="Chromosome 7"/>
</dbReference>
<dbReference type="EMBL" id="JANPWB010000011">
    <property type="protein sequence ID" value="KAJ1122386.1"/>
    <property type="molecule type" value="Genomic_DNA"/>
</dbReference>
<keyword evidence="2" id="KW-1185">Reference proteome</keyword>
<accession>A0AAV7P2J8</accession>
<sequence length="128" mass="13716">MARVSVQCTGRGPGDTVLRCHTEVAWHGCQCSALAEGLEAGRAASPTVRAPGCEACVTAARVPSHLFGVCPRGVWRQVWRGLVRRGRLSRPRQGSGSCRYTWVQIERLGASAGVSQWMQRLASSPQGG</sequence>
<comment type="caution">
    <text evidence="1">The sequence shown here is derived from an EMBL/GenBank/DDBJ whole genome shotgun (WGS) entry which is preliminary data.</text>
</comment>
<reference evidence="1" key="1">
    <citation type="journal article" date="2022" name="bioRxiv">
        <title>Sequencing and chromosome-scale assembly of the giantPleurodeles waltlgenome.</title>
        <authorList>
            <person name="Brown T."/>
            <person name="Elewa A."/>
            <person name="Iarovenko S."/>
            <person name="Subramanian E."/>
            <person name="Araus A.J."/>
            <person name="Petzold A."/>
            <person name="Susuki M."/>
            <person name="Suzuki K.-i.T."/>
            <person name="Hayashi T."/>
            <person name="Toyoda A."/>
            <person name="Oliveira C."/>
            <person name="Osipova E."/>
            <person name="Leigh N.D."/>
            <person name="Simon A."/>
            <person name="Yun M.H."/>
        </authorList>
    </citation>
    <scope>NUCLEOTIDE SEQUENCE</scope>
    <source>
        <strain evidence="1">20211129_DDA</strain>
        <tissue evidence="1">Liver</tissue>
    </source>
</reference>